<evidence type="ECO:0008006" key="3">
    <source>
        <dbReference type="Google" id="ProtNLM"/>
    </source>
</evidence>
<comment type="caution">
    <text evidence="1">The sequence shown here is derived from an EMBL/GenBank/DDBJ whole genome shotgun (WGS) entry which is preliminary data.</text>
</comment>
<gene>
    <name evidence="1" type="ORF">GQS40_06360</name>
</gene>
<evidence type="ECO:0000313" key="1">
    <source>
        <dbReference type="EMBL" id="MWN21293.1"/>
    </source>
</evidence>
<name>A0A6L7ACS7_LEULA</name>
<organism evidence="1 2">
    <name type="scientific">Leuconostoc lactis</name>
    <dbReference type="NCBI Taxonomy" id="1246"/>
    <lineage>
        <taxon>Bacteria</taxon>
        <taxon>Bacillati</taxon>
        <taxon>Bacillota</taxon>
        <taxon>Bacilli</taxon>
        <taxon>Lactobacillales</taxon>
        <taxon>Lactobacillaceae</taxon>
        <taxon>Leuconostoc</taxon>
    </lineage>
</organism>
<sequence>MTDDFIRLVTSYFKNDYRERGKVKWNGYFLSDHTSSLKSEAHERHQQTERLPRMTVEDIRQTLMHALLEYHEVVIQQDVQDETGKLLKNIVGGIDGFSDRGVVIDKEHLLFENIRAVKEVSIDDRRSY</sequence>
<dbReference type="EMBL" id="WSZI01000013">
    <property type="protein sequence ID" value="MWN21293.1"/>
    <property type="molecule type" value="Genomic_DNA"/>
</dbReference>
<proteinExistence type="predicted"/>
<accession>A0A6L7ACS7</accession>
<protein>
    <recommendedName>
        <fullName evidence="3">DNA-directed RNA polymerase beta subunit</fullName>
    </recommendedName>
</protein>
<reference evidence="1 2" key="1">
    <citation type="submission" date="2019-12" db="EMBL/GenBank/DDBJ databases">
        <title>Complete genome sequence of Leuconostoc lactis strain AVN1 provides insights into metabolic potential.</title>
        <authorList>
            <person name="Besrour N."/>
            <person name="Najjari A."/>
            <person name="Fhoula I."/>
            <person name="Jaballah S."/>
            <person name="Klibi N."/>
            <person name="Ouzari H.I."/>
        </authorList>
    </citation>
    <scope>NUCLEOTIDE SEQUENCE [LARGE SCALE GENOMIC DNA]</scope>
    <source>
        <strain evidence="1 2">AVN1</strain>
    </source>
</reference>
<evidence type="ECO:0000313" key="2">
    <source>
        <dbReference type="Proteomes" id="UP000478636"/>
    </source>
</evidence>
<dbReference type="AlphaFoldDB" id="A0A6L7ACS7"/>
<dbReference type="RefSeq" id="WP_195330595.1">
    <property type="nucleotide sequence ID" value="NZ_JADNGQ010000003.1"/>
</dbReference>
<dbReference type="Proteomes" id="UP000478636">
    <property type="component" value="Unassembled WGS sequence"/>
</dbReference>